<feature type="region of interest" description="Disordered" evidence="1">
    <location>
        <begin position="160"/>
        <end position="181"/>
    </location>
</feature>
<evidence type="ECO:0000256" key="1">
    <source>
        <dbReference type="SAM" id="MobiDB-lite"/>
    </source>
</evidence>
<proteinExistence type="predicted"/>
<comment type="caution">
    <text evidence="2">The sequence shown here is derived from an EMBL/GenBank/DDBJ whole genome shotgun (WGS) entry which is preliminary data.</text>
</comment>
<feature type="compositionally biased region" description="Polar residues" evidence="1">
    <location>
        <begin position="1"/>
        <end position="13"/>
    </location>
</feature>
<dbReference type="AlphaFoldDB" id="A0A6A6K5S2"/>
<name>A0A6A6K5S2_HEVBR</name>
<keyword evidence="3" id="KW-1185">Reference proteome</keyword>
<feature type="compositionally biased region" description="Polar residues" evidence="1">
    <location>
        <begin position="21"/>
        <end position="39"/>
    </location>
</feature>
<dbReference type="Proteomes" id="UP000467840">
    <property type="component" value="Chromosome 12"/>
</dbReference>
<sequence>MAFVISQSQQSLTAEDKENHTQLGPVSTQLHLKSSSKPSSRALDKEVILRRLRHHKSMNKVRNALQALASSSEREDMVSTNQQSLTEDTLTTICTELSFLNKPEVEMRRGAWLLFKTEDDIETCILFFFKNSKEKNQYRALCSEDNEKVMADSRTIKKEVGPCSDVNSSRASESEPSLSDI</sequence>
<dbReference type="PANTHER" id="PTHR35324:SF5">
    <property type="entry name" value="BHLH DOMAIN-CONTAINING PROTEIN"/>
    <property type="match status" value="1"/>
</dbReference>
<organism evidence="2 3">
    <name type="scientific">Hevea brasiliensis</name>
    <name type="common">Para rubber tree</name>
    <name type="synonym">Siphonia brasiliensis</name>
    <dbReference type="NCBI Taxonomy" id="3981"/>
    <lineage>
        <taxon>Eukaryota</taxon>
        <taxon>Viridiplantae</taxon>
        <taxon>Streptophyta</taxon>
        <taxon>Embryophyta</taxon>
        <taxon>Tracheophyta</taxon>
        <taxon>Spermatophyta</taxon>
        <taxon>Magnoliopsida</taxon>
        <taxon>eudicotyledons</taxon>
        <taxon>Gunneridae</taxon>
        <taxon>Pentapetalae</taxon>
        <taxon>rosids</taxon>
        <taxon>fabids</taxon>
        <taxon>Malpighiales</taxon>
        <taxon>Euphorbiaceae</taxon>
        <taxon>Crotonoideae</taxon>
        <taxon>Micrandreae</taxon>
        <taxon>Hevea</taxon>
    </lineage>
</organism>
<gene>
    <name evidence="2" type="ORF">GH714_005460</name>
</gene>
<protein>
    <submittedName>
        <fullName evidence="2">Uncharacterized protein</fullName>
    </submittedName>
</protein>
<accession>A0A6A6K5S2</accession>
<feature type="compositionally biased region" description="Low complexity" evidence="1">
    <location>
        <begin position="168"/>
        <end position="181"/>
    </location>
</feature>
<evidence type="ECO:0000313" key="3">
    <source>
        <dbReference type="Proteomes" id="UP000467840"/>
    </source>
</evidence>
<evidence type="ECO:0000313" key="2">
    <source>
        <dbReference type="EMBL" id="KAF2283436.1"/>
    </source>
</evidence>
<reference evidence="2 3" key="1">
    <citation type="journal article" date="2020" name="Mol. Plant">
        <title>The Chromosome-Based Rubber Tree Genome Provides New Insights into Spurge Genome Evolution and Rubber Biosynthesis.</title>
        <authorList>
            <person name="Liu J."/>
            <person name="Shi C."/>
            <person name="Shi C.C."/>
            <person name="Li W."/>
            <person name="Zhang Q.J."/>
            <person name="Zhang Y."/>
            <person name="Li K."/>
            <person name="Lu H.F."/>
            <person name="Shi C."/>
            <person name="Zhu S.T."/>
            <person name="Xiao Z.Y."/>
            <person name="Nan H."/>
            <person name="Yue Y."/>
            <person name="Zhu X.G."/>
            <person name="Wu Y."/>
            <person name="Hong X.N."/>
            <person name="Fan G.Y."/>
            <person name="Tong Y."/>
            <person name="Zhang D."/>
            <person name="Mao C.L."/>
            <person name="Liu Y.L."/>
            <person name="Hao S.J."/>
            <person name="Liu W.Q."/>
            <person name="Lv M.Q."/>
            <person name="Zhang H.B."/>
            <person name="Liu Y."/>
            <person name="Hu-Tang G.R."/>
            <person name="Wang J.P."/>
            <person name="Wang J.H."/>
            <person name="Sun Y.H."/>
            <person name="Ni S.B."/>
            <person name="Chen W.B."/>
            <person name="Zhang X.C."/>
            <person name="Jiao Y.N."/>
            <person name="Eichler E.E."/>
            <person name="Li G.H."/>
            <person name="Liu X."/>
            <person name="Gao L.Z."/>
        </authorList>
    </citation>
    <scope>NUCLEOTIDE SEQUENCE [LARGE SCALE GENOMIC DNA]</scope>
    <source>
        <strain evidence="3">cv. GT1</strain>
        <tissue evidence="2">Leaf</tissue>
    </source>
</reference>
<feature type="region of interest" description="Disordered" evidence="1">
    <location>
        <begin position="1"/>
        <end position="41"/>
    </location>
</feature>
<dbReference type="EMBL" id="JAAGAX010000018">
    <property type="protein sequence ID" value="KAF2283436.1"/>
    <property type="molecule type" value="Genomic_DNA"/>
</dbReference>
<dbReference type="PANTHER" id="PTHR35324">
    <property type="entry name" value="BNAA08G03750D PROTEIN"/>
    <property type="match status" value="1"/>
</dbReference>